<feature type="region of interest" description="Disordered" evidence="1">
    <location>
        <begin position="1"/>
        <end position="81"/>
    </location>
</feature>
<dbReference type="Proteomes" id="UP000664521">
    <property type="component" value="Unassembled WGS sequence"/>
</dbReference>
<feature type="compositionally biased region" description="Polar residues" evidence="1">
    <location>
        <begin position="26"/>
        <end position="44"/>
    </location>
</feature>
<dbReference type="AlphaFoldDB" id="A0A8H3IPG0"/>
<evidence type="ECO:0000313" key="3">
    <source>
        <dbReference type="Proteomes" id="UP000664521"/>
    </source>
</evidence>
<name>A0A8H3IPG0_9LECA</name>
<keyword evidence="3" id="KW-1185">Reference proteome</keyword>
<organism evidence="2 3">
    <name type="scientific">Heterodermia speciosa</name>
    <dbReference type="NCBI Taxonomy" id="116794"/>
    <lineage>
        <taxon>Eukaryota</taxon>
        <taxon>Fungi</taxon>
        <taxon>Dikarya</taxon>
        <taxon>Ascomycota</taxon>
        <taxon>Pezizomycotina</taxon>
        <taxon>Lecanoromycetes</taxon>
        <taxon>OSLEUM clade</taxon>
        <taxon>Lecanoromycetidae</taxon>
        <taxon>Caliciales</taxon>
        <taxon>Physciaceae</taxon>
        <taxon>Heterodermia</taxon>
    </lineage>
</organism>
<dbReference type="OrthoDB" id="5377039at2759"/>
<evidence type="ECO:0000313" key="2">
    <source>
        <dbReference type="EMBL" id="CAF9935497.1"/>
    </source>
</evidence>
<gene>
    <name evidence="2" type="ORF">HETSPECPRED_009808</name>
</gene>
<dbReference type="EMBL" id="CAJPDS010000083">
    <property type="protein sequence ID" value="CAF9935497.1"/>
    <property type="molecule type" value="Genomic_DNA"/>
</dbReference>
<reference evidence="2" key="1">
    <citation type="submission" date="2021-03" db="EMBL/GenBank/DDBJ databases">
        <authorList>
            <person name="Tagirdzhanova G."/>
        </authorList>
    </citation>
    <scope>NUCLEOTIDE SEQUENCE</scope>
</reference>
<proteinExistence type="predicted"/>
<comment type="caution">
    <text evidence="2">The sequence shown here is derived from an EMBL/GenBank/DDBJ whole genome shotgun (WGS) entry which is preliminary data.</text>
</comment>
<sequence length="144" mass="15816">MAERDEDSQMHSSSSEESESDALFPNEQQQELDVQGASVFQVSELSPPHSQDPPSSQNIGLADEDMMDTSVGVAQGSSASAEQMSINKLVSNGNAQKTEPGWAWKNKKAVDEYNRVMEMVVDSSFSLKQYGDPFLEEDTIQPKP</sequence>
<protein>
    <submittedName>
        <fullName evidence="2">Uncharacterized protein</fullName>
    </submittedName>
</protein>
<feature type="compositionally biased region" description="Low complexity" evidence="1">
    <location>
        <begin position="46"/>
        <end position="57"/>
    </location>
</feature>
<evidence type="ECO:0000256" key="1">
    <source>
        <dbReference type="SAM" id="MobiDB-lite"/>
    </source>
</evidence>
<accession>A0A8H3IPG0</accession>
<feature type="compositionally biased region" description="Low complexity" evidence="1">
    <location>
        <begin position="70"/>
        <end position="81"/>
    </location>
</feature>